<dbReference type="Proteomes" id="UP001152562">
    <property type="component" value="Unassembled WGS sequence"/>
</dbReference>
<evidence type="ECO:0000313" key="1">
    <source>
        <dbReference type="EMBL" id="CAH4035217.1"/>
    </source>
</evidence>
<accession>A0A9P0TU36</accession>
<comment type="caution">
    <text evidence="1">The sequence shown here is derived from an EMBL/GenBank/DDBJ whole genome shotgun (WGS) entry which is preliminary data.</text>
</comment>
<reference evidence="1" key="1">
    <citation type="submission" date="2022-05" db="EMBL/GenBank/DDBJ databases">
        <authorList>
            <person name="Okamura Y."/>
        </authorList>
    </citation>
    <scope>NUCLEOTIDE SEQUENCE</scope>
</reference>
<gene>
    <name evidence="1" type="ORF">PIBRA_LOCUS11300</name>
</gene>
<dbReference type="EMBL" id="CALOZG010000042">
    <property type="protein sequence ID" value="CAH4035217.1"/>
    <property type="molecule type" value="Genomic_DNA"/>
</dbReference>
<proteinExistence type="predicted"/>
<dbReference type="AlphaFoldDB" id="A0A9P0TU36"/>
<organism evidence="1 2">
    <name type="scientific">Pieris brassicae</name>
    <name type="common">White butterfly</name>
    <name type="synonym">Large white butterfly</name>
    <dbReference type="NCBI Taxonomy" id="7116"/>
    <lineage>
        <taxon>Eukaryota</taxon>
        <taxon>Metazoa</taxon>
        <taxon>Ecdysozoa</taxon>
        <taxon>Arthropoda</taxon>
        <taxon>Hexapoda</taxon>
        <taxon>Insecta</taxon>
        <taxon>Pterygota</taxon>
        <taxon>Neoptera</taxon>
        <taxon>Endopterygota</taxon>
        <taxon>Lepidoptera</taxon>
        <taxon>Glossata</taxon>
        <taxon>Ditrysia</taxon>
        <taxon>Papilionoidea</taxon>
        <taxon>Pieridae</taxon>
        <taxon>Pierinae</taxon>
        <taxon>Pieris</taxon>
    </lineage>
</organism>
<protein>
    <submittedName>
        <fullName evidence="1">Uncharacterized protein</fullName>
    </submittedName>
</protein>
<sequence>MRITINWRRAPKSKSSAAKYELYTYMNVDKLLSTAEGQNCKSWKCRAVGILKSVNGHFYLNDIYEESNLEAPKLLVSMLYQDDIPNSILPMTVQLFGIMQWIEKPVLLVEIIHVINPRMAVNIQNSLSSIVNYYRNNKPLLKNKCEK</sequence>
<keyword evidence="2" id="KW-1185">Reference proteome</keyword>
<name>A0A9P0TU36_PIEBR</name>
<evidence type="ECO:0000313" key="2">
    <source>
        <dbReference type="Proteomes" id="UP001152562"/>
    </source>
</evidence>